<evidence type="ECO:0000313" key="2">
    <source>
        <dbReference type="Proteomes" id="UP001189429"/>
    </source>
</evidence>
<dbReference type="Proteomes" id="UP001189429">
    <property type="component" value="Unassembled WGS sequence"/>
</dbReference>
<accession>A0ABN9TU40</accession>
<evidence type="ECO:0000313" key="1">
    <source>
        <dbReference type="EMBL" id="CAK0849738.1"/>
    </source>
</evidence>
<gene>
    <name evidence="1" type="ORF">PCOR1329_LOCUS42353</name>
</gene>
<comment type="caution">
    <text evidence="1">The sequence shown here is derived from an EMBL/GenBank/DDBJ whole genome shotgun (WGS) entry which is preliminary data.</text>
</comment>
<protein>
    <submittedName>
        <fullName evidence="1">Uncharacterized protein</fullName>
    </submittedName>
</protein>
<name>A0ABN9TU40_9DINO</name>
<organism evidence="1 2">
    <name type="scientific">Prorocentrum cordatum</name>
    <dbReference type="NCBI Taxonomy" id="2364126"/>
    <lineage>
        <taxon>Eukaryota</taxon>
        <taxon>Sar</taxon>
        <taxon>Alveolata</taxon>
        <taxon>Dinophyceae</taxon>
        <taxon>Prorocentrales</taxon>
        <taxon>Prorocentraceae</taxon>
        <taxon>Prorocentrum</taxon>
    </lineage>
</organism>
<keyword evidence="2" id="KW-1185">Reference proteome</keyword>
<proteinExistence type="predicted"/>
<sequence length="168" mass="17375">MAVPAVAGAAFVAAGATSPEASAQLVEHLRKTLTCAQEVSAAAAAAGAAVALAAEAASAADAAALEELVAALSQEELAAALSQEVEATVMWVQRLLESARFTGSEEALAPGASLLSVVQPRLRHQRDEALGRSRALFRDMKEAEGEADEHAAVFRRWAMEAVLAKRAQ</sequence>
<dbReference type="EMBL" id="CAUYUJ010015086">
    <property type="protein sequence ID" value="CAK0849738.1"/>
    <property type="molecule type" value="Genomic_DNA"/>
</dbReference>
<reference evidence="1" key="1">
    <citation type="submission" date="2023-10" db="EMBL/GenBank/DDBJ databases">
        <authorList>
            <person name="Chen Y."/>
            <person name="Shah S."/>
            <person name="Dougan E. K."/>
            <person name="Thang M."/>
            <person name="Chan C."/>
        </authorList>
    </citation>
    <scope>NUCLEOTIDE SEQUENCE [LARGE SCALE GENOMIC DNA]</scope>
</reference>